<reference evidence="2 3" key="1">
    <citation type="journal article" date="2003" name="Proc. Natl. Acad. Sci. U.S.A.">
        <title>Complete genome sequence of the marine planctomycete Pirellula sp. strain 1.</title>
        <authorList>
            <person name="Gloeckner F.O."/>
            <person name="Kube M."/>
            <person name="Bauer M."/>
            <person name="Teeling H."/>
            <person name="Lombardot T."/>
            <person name="Ludwig W."/>
            <person name="Gade D."/>
            <person name="Beck A."/>
            <person name="Borzym K."/>
            <person name="Heitmann K."/>
            <person name="Rabus R."/>
            <person name="Schlesner H."/>
            <person name="Amann R."/>
            <person name="Reinhardt R."/>
        </authorList>
    </citation>
    <scope>NUCLEOTIDE SEQUENCE [LARGE SCALE GENOMIC DNA]</scope>
    <source>
        <strain evidence="3">DSM 10527 / NCIMB 13988 / SH1</strain>
    </source>
</reference>
<feature type="transmembrane region" description="Helical" evidence="1">
    <location>
        <begin position="68"/>
        <end position="88"/>
    </location>
</feature>
<evidence type="ECO:0000313" key="3">
    <source>
        <dbReference type="Proteomes" id="UP000001025"/>
    </source>
</evidence>
<protein>
    <submittedName>
        <fullName evidence="2">Uncharacterized protein</fullName>
    </submittedName>
</protein>
<name>Q7UIN6_RHOBA</name>
<keyword evidence="1" id="KW-0472">Membrane</keyword>
<dbReference type="HOGENOM" id="CLU_1863607_0_0_0"/>
<dbReference type="EMBL" id="BX294155">
    <property type="protein sequence ID" value="CAD77578.1"/>
    <property type="molecule type" value="Genomic_DNA"/>
</dbReference>
<feature type="transmembrane region" description="Helical" evidence="1">
    <location>
        <begin position="20"/>
        <end position="47"/>
    </location>
</feature>
<sequence>MKSKPLQMSLGNMLYATLAIAVWLAVLRVSFVAGTFVVLTVPLLIALWNRKILLQTRIISSLPVRVPLFVILFFMFYVAMLGPVSWLLPAGPMPAKQTPIFVATVVLFAPVYLVCEVFPKLRDPCGAYLNAWRADAG</sequence>
<proteinExistence type="predicted"/>
<dbReference type="STRING" id="243090.RB12426"/>
<dbReference type="KEGG" id="rba:RB12426"/>
<accession>Q7UIN6</accession>
<feature type="transmembrane region" description="Helical" evidence="1">
    <location>
        <begin position="100"/>
        <end position="118"/>
    </location>
</feature>
<keyword evidence="1" id="KW-1133">Transmembrane helix</keyword>
<dbReference type="InParanoid" id="Q7UIN6"/>
<gene>
    <name evidence="2" type="ordered locus">RB12426</name>
</gene>
<keyword evidence="1" id="KW-0812">Transmembrane</keyword>
<dbReference type="AlphaFoldDB" id="Q7UIN6"/>
<organism evidence="2 3">
    <name type="scientific">Rhodopirellula baltica (strain DSM 10527 / NCIMB 13988 / SH1)</name>
    <dbReference type="NCBI Taxonomy" id="243090"/>
    <lineage>
        <taxon>Bacteria</taxon>
        <taxon>Pseudomonadati</taxon>
        <taxon>Planctomycetota</taxon>
        <taxon>Planctomycetia</taxon>
        <taxon>Pirellulales</taxon>
        <taxon>Pirellulaceae</taxon>
        <taxon>Rhodopirellula</taxon>
    </lineage>
</organism>
<keyword evidence="3" id="KW-1185">Reference proteome</keyword>
<evidence type="ECO:0000256" key="1">
    <source>
        <dbReference type="SAM" id="Phobius"/>
    </source>
</evidence>
<dbReference type="OrthoDB" id="9984245at2"/>
<dbReference type="EnsemblBacteria" id="CAD77578">
    <property type="protein sequence ID" value="CAD77578"/>
    <property type="gene ID" value="RB12426"/>
</dbReference>
<evidence type="ECO:0000313" key="2">
    <source>
        <dbReference type="EMBL" id="CAD77578.1"/>
    </source>
</evidence>
<dbReference type="Proteomes" id="UP000001025">
    <property type="component" value="Chromosome"/>
</dbReference>